<dbReference type="InterPro" id="IPR058119">
    <property type="entry name" value="SCO0607-like"/>
</dbReference>
<feature type="signal peptide" evidence="1">
    <location>
        <begin position="1"/>
        <end position="21"/>
    </location>
</feature>
<dbReference type="RefSeq" id="WP_093718356.1">
    <property type="nucleotide sequence ID" value="NZ_JASJUS010000050.1"/>
</dbReference>
<dbReference type="Proteomes" id="UP001241926">
    <property type="component" value="Unassembled WGS sequence"/>
</dbReference>
<reference evidence="2 3" key="1">
    <citation type="submission" date="2023-05" db="EMBL/GenBank/DDBJ databases">
        <title>Streptomyces fuscus sp. nov., a brown-black pigment producing actinomyces isolated from dry sand of Sea duck farm.</title>
        <authorList>
            <person name="Xie J."/>
            <person name="Shen N."/>
        </authorList>
    </citation>
    <scope>NUCLEOTIDE SEQUENCE [LARGE SCALE GENOMIC DNA]</scope>
    <source>
        <strain evidence="2 3">GXMU-J15</strain>
    </source>
</reference>
<keyword evidence="3" id="KW-1185">Reference proteome</keyword>
<keyword evidence="1" id="KW-0732">Signal</keyword>
<feature type="chain" id="PRO_5045448418" description="Lipoprotein" evidence="1">
    <location>
        <begin position="22"/>
        <end position="107"/>
    </location>
</feature>
<comment type="caution">
    <text evidence="2">The sequence shown here is derived from an EMBL/GenBank/DDBJ whole genome shotgun (WGS) entry which is preliminary data.</text>
</comment>
<evidence type="ECO:0000313" key="3">
    <source>
        <dbReference type="Proteomes" id="UP001241926"/>
    </source>
</evidence>
<dbReference type="PROSITE" id="PS51257">
    <property type="entry name" value="PROKAR_LIPOPROTEIN"/>
    <property type="match status" value="1"/>
</dbReference>
<accession>A0ABT7JDE3</accession>
<sequence length="107" mass="11807">MTRSRRVQTLAAALAAAAALTLTGCSGLEFRESICSDGYYPVQPVNSAGGDCRKDGEEPGEGNFRYPEGKVPQYVDDKWDVYWRSHSMDEHGNIIELDEEGNPVKKP</sequence>
<protein>
    <recommendedName>
        <fullName evidence="4">Lipoprotein</fullName>
    </recommendedName>
</protein>
<proteinExistence type="predicted"/>
<evidence type="ECO:0008006" key="4">
    <source>
        <dbReference type="Google" id="ProtNLM"/>
    </source>
</evidence>
<name>A0ABT7JDE3_9ACTN</name>
<evidence type="ECO:0000313" key="2">
    <source>
        <dbReference type="EMBL" id="MDL2081538.1"/>
    </source>
</evidence>
<dbReference type="NCBIfam" id="NF046120">
    <property type="entry name" value="lipo_SCO0607"/>
    <property type="match status" value="1"/>
</dbReference>
<organism evidence="2 3">
    <name type="scientific">Streptomyces fuscus</name>
    <dbReference type="NCBI Taxonomy" id="3048495"/>
    <lineage>
        <taxon>Bacteria</taxon>
        <taxon>Bacillati</taxon>
        <taxon>Actinomycetota</taxon>
        <taxon>Actinomycetes</taxon>
        <taxon>Kitasatosporales</taxon>
        <taxon>Streptomycetaceae</taxon>
        <taxon>Streptomyces</taxon>
    </lineage>
</organism>
<evidence type="ECO:0000256" key="1">
    <source>
        <dbReference type="SAM" id="SignalP"/>
    </source>
</evidence>
<gene>
    <name evidence="2" type="ORF">QNN03_34425</name>
</gene>
<dbReference type="EMBL" id="JASJUS010000050">
    <property type="protein sequence ID" value="MDL2081538.1"/>
    <property type="molecule type" value="Genomic_DNA"/>
</dbReference>